<comment type="caution">
    <text evidence="3">The sequence shown here is derived from an EMBL/GenBank/DDBJ whole genome shotgun (WGS) entry which is preliminary data.</text>
</comment>
<protein>
    <submittedName>
        <fullName evidence="3">Glycosyltransferase WbuB</fullName>
    </submittedName>
</protein>
<reference evidence="3" key="1">
    <citation type="journal article" date="2020" name="mSystems">
        <title>Genome- and Community-Level Interaction Insights into Carbon Utilization and Element Cycling Functions of Hydrothermarchaeota in Hydrothermal Sediment.</title>
        <authorList>
            <person name="Zhou Z."/>
            <person name="Liu Y."/>
            <person name="Xu W."/>
            <person name="Pan J."/>
            <person name="Luo Z.H."/>
            <person name="Li M."/>
        </authorList>
    </citation>
    <scope>NUCLEOTIDE SEQUENCE [LARGE SCALE GENOMIC DNA]</scope>
    <source>
        <strain evidence="3">SpSt-1233</strain>
    </source>
</reference>
<dbReference type="Proteomes" id="UP000886069">
    <property type="component" value="Unassembled WGS sequence"/>
</dbReference>
<dbReference type="EMBL" id="DSEC01000170">
    <property type="protein sequence ID" value="HER43301.1"/>
    <property type="molecule type" value="Genomic_DNA"/>
</dbReference>
<evidence type="ECO:0000259" key="1">
    <source>
        <dbReference type="Pfam" id="PF00534"/>
    </source>
</evidence>
<dbReference type="PANTHER" id="PTHR12526:SF600">
    <property type="entry name" value="GLYCOSYL TRANSFERASE GROUP 1"/>
    <property type="match status" value="1"/>
</dbReference>
<accession>A0A7V2AU42</accession>
<gene>
    <name evidence="3" type="ORF">ENO08_02430</name>
</gene>
<sequence>MRIGMVLNHRIPPPDIRVEKEAKTLLDAGHEIHLLLEGSPGREREEQYKGMSLLRGVVMGPLREKYHRYTFNFTFRDRMWRRAIGDFASSRKVDALHVHDLPFMREAVSVGRRLGLPVVADLHENYPAGLQVWYESSLKKRTIYNFERWARYEREVLEEVDAIVVVVEESKERLVGLGLPADRIYVVPNTASRDRGSMPIDGEIVDRYRGRFVLAYIGGFAPHRGLDTVIRAMPAVRARVPKALLLLVGDRNEPYRRYLQRLAGESGCGDAVEMTGWQPFEKIWSFIDASDVCLVPHARNPHTDTTIPHKIFQYMSVAKPVVVSDCPPLRRVVEDSGGGLWFAHDDPAGFAAAIIALHEDEGKRRAMGEAGRNAFLDRYNWESTSGGLLRLYERLAYRDR</sequence>
<evidence type="ECO:0000313" key="3">
    <source>
        <dbReference type="EMBL" id="HER43301.1"/>
    </source>
</evidence>
<proteinExistence type="predicted"/>
<organism evidence="3">
    <name type="scientific">Eiseniibacteriota bacterium</name>
    <dbReference type="NCBI Taxonomy" id="2212470"/>
    <lineage>
        <taxon>Bacteria</taxon>
        <taxon>Candidatus Eiseniibacteriota</taxon>
    </lineage>
</organism>
<dbReference type="InterPro" id="IPR001296">
    <property type="entry name" value="Glyco_trans_1"/>
</dbReference>
<name>A0A7V2AU42_UNCEI</name>
<dbReference type="Pfam" id="PF00534">
    <property type="entry name" value="Glycos_transf_1"/>
    <property type="match status" value="1"/>
</dbReference>
<feature type="domain" description="Glycosyl transferase family 1" evidence="1">
    <location>
        <begin position="209"/>
        <end position="373"/>
    </location>
</feature>
<dbReference type="Pfam" id="PF13439">
    <property type="entry name" value="Glyco_transf_4"/>
    <property type="match status" value="1"/>
</dbReference>
<dbReference type="AlphaFoldDB" id="A0A7V2AU42"/>
<dbReference type="SUPFAM" id="SSF53756">
    <property type="entry name" value="UDP-Glycosyltransferase/glycogen phosphorylase"/>
    <property type="match status" value="1"/>
</dbReference>
<dbReference type="InterPro" id="IPR028098">
    <property type="entry name" value="Glyco_trans_4-like_N"/>
</dbReference>
<evidence type="ECO:0000259" key="2">
    <source>
        <dbReference type="Pfam" id="PF13439"/>
    </source>
</evidence>
<dbReference type="GO" id="GO:0016757">
    <property type="term" value="F:glycosyltransferase activity"/>
    <property type="evidence" value="ECO:0007669"/>
    <property type="project" value="InterPro"/>
</dbReference>
<dbReference type="CDD" id="cd03794">
    <property type="entry name" value="GT4_WbuB-like"/>
    <property type="match status" value="1"/>
</dbReference>
<dbReference type="Gene3D" id="3.40.50.2000">
    <property type="entry name" value="Glycogen Phosphorylase B"/>
    <property type="match status" value="2"/>
</dbReference>
<dbReference type="PANTHER" id="PTHR12526">
    <property type="entry name" value="GLYCOSYLTRANSFERASE"/>
    <property type="match status" value="1"/>
</dbReference>
<feature type="domain" description="Glycosyltransferase subfamily 4-like N-terminal" evidence="2">
    <location>
        <begin position="22"/>
        <end position="190"/>
    </location>
</feature>